<dbReference type="InterPro" id="IPR046824">
    <property type="entry name" value="Mss51-like_C"/>
</dbReference>
<evidence type="ECO:0000313" key="6">
    <source>
        <dbReference type="EMBL" id="KAF9468454.1"/>
    </source>
</evidence>
<evidence type="ECO:0000256" key="1">
    <source>
        <dbReference type="ARBA" id="ARBA00022723"/>
    </source>
</evidence>
<evidence type="ECO:0000256" key="2">
    <source>
        <dbReference type="ARBA" id="ARBA00022771"/>
    </source>
</evidence>
<feature type="domain" description="MYND-type" evidence="5">
    <location>
        <begin position="21"/>
        <end position="62"/>
    </location>
</feature>
<name>A0A9P5YFS0_9AGAR</name>
<dbReference type="Proteomes" id="UP000807353">
    <property type="component" value="Unassembled WGS sequence"/>
</dbReference>
<comment type="caution">
    <text evidence="6">The sequence shown here is derived from an EMBL/GenBank/DDBJ whole genome shotgun (WGS) entry which is preliminary data.</text>
</comment>
<dbReference type="InterPro" id="IPR002893">
    <property type="entry name" value="Znf_MYND"/>
</dbReference>
<dbReference type="PANTHER" id="PTHR28069:SF2">
    <property type="entry name" value="GH20023P"/>
    <property type="match status" value="1"/>
</dbReference>
<dbReference type="PROSITE" id="PS01360">
    <property type="entry name" value="ZF_MYND_1"/>
    <property type="match status" value="1"/>
</dbReference>
<dbReference type="Pfam" id="PF20179">
    <property type="entry name" value="MSS51_C"/>
    <property type="match status" value="1"/>
</dbReference>
<dbReference type="Pfam" id="PF01753">
    <property type="entry name" value="zf-MYND"/>
    <property type="match status" value="1"/>
</dbReference>
<dbReference type="GO" id="GO:0008270">
    <property type="term" value="F:zinc ion binding"/>
    <property type="evidence" value="ECO:0007669"/>
    <property type="project" value="UniProtKB-KW"/>
</dbReference>
<dbReference type="Gene3D" id="6.10.140.2220">
    <property type="match status" value="1"/>
</dbReference>
<sequence>MNSSVNVERIPPFTANIGQACYNCFKGEDEEITLQKCAKCRAVKYCGAACQKENWGLHKKICKALNITEKNPMSRLASIFSLADAPVSNLYDLNAIIETSVQNDLRALQGNIGRHLTVPERNLIAWEPRCMGCGRSDRIMRIEAASEDAETTTTPKILKSCSDCKMAFYCSDSHWEAVQHKHAGEPSEDGRDGLSQCQLNQEIRVDVKFALIMGSKADEFRWAPERVKSQSASLKNTSWEDEFGSDLAQQFRIPISAAGSWIRAASKFLSMSMTILWALENLNQDDAWTRQDTLTIHILGAYQIEIMNAQTFEEILHRLPEVKTLKFVLCGPELTHIGITSQNRGRIVGMETCSNCKTSGRKRLHQHFNMEYHTYATSLGHKFIKPDLAVAFNSGCSQEAVSSWKDTISFLVKNKITSVFTAYNREEAEEEAQIMRQAGAKLVPIMGPIKNVWGSTLLIQEPNKVTGFYAVNGWLAGGFK</sequence>
<dbReference type="AlphaFoldDB" id="A0A9P5YFS0"/>
<evidence type="ECO:0000256" key="4">
    <source>
        <dbReference type="PROSITE-ProRule" id="PRU00134"/>
    </source>
</evidence>
<keyword evidence="1" id="KW-0479">Metal-binding</keyword>
<protein>
    <recommendedName>
        <fullName evidence="5">MYND-type domain-containing protein</fullName>
    </recommendedName>
</protein>
<dbReference type="PROSITE" id="PS50865">
    <property type="entry name" value="ZF_MYND_2"/>
    <property type="match status" value="1"/>
</dbReference>
<organism evidence="6 7">
    <name type="scientific">Collybia nuda</name>
    <dbReference type="NCBI Taxonomy" id="64659"/>
    <lineage>
        <taxon>Eukaryota</taxon>
        <taxon>Fungi</taxon>
        <taxon>Dikarya</taxon>
        <taxon>Basidiomycota</taxon>
        <taxon>Agaricomycotina</taxon>
        <taxon>Agaricomycetes</taxon>
        <taxon>Agaricomycetidae</taxon>
        <taxon>Agaricales</taxon>
        <taxon>Tricholomatineae</taxon>
        <taxon>Clitocybaceae</taxon>
        <taxon>Collybia</taxon>
    </lineage>
</organism>
<evidence type="ECO:0000259" key="5">
    <source>
        <dbReference type="PROSITE" id="PS50865"/>
    </source>
</evidence>
<accession>A0A9P5YFS0</accession>
<dbReference type="OrthoDB" id="432970at2759"/>
<dbReference type="PANTHER" id="PTHR28069">
    <property type="entry name" value="GH20023P"/>
    <property type="match status" value="1"/>
</dbReference>
<proteinExistence type="predicted"/>
<keyword evidence="3" id="KW-0862">Zinc</keyword>
<reference evidence="6" key="1">
    <citation type="submission" date="2020-11" db="EMBL/GenBank/DDBJ databases">
        <authorList>
            <consortium name="DOE Joint Genome Institute"/>
            <person name="Ahrendt S."/>
            <person name="Riley R."/>
            <person name="Andreopoulos W."/>
            <person name="Labutti K."/>
            <person name="Pangilinan J."/>
            <person name="Ruiz-Duenas F.J."/>
            <person name="Barrasa J.M."/>
            <person name="Sanchez-Garcia M."/>
            <person name="Camarero S."/>
            <person name="Miyauchi S."/>
            <person name="Serrano A."/>
            <person name="Linde D."/>
            <person name="Babiker R."/>
            <person name="Drula E."/>
            <person name="Ayuso-Fernandez I."/>
            <person name="Pacheco R."/>
            <person name="Padilla G."/>
            <person name="Ferreira P."/>
            <person name="Barriuso J."/>
            <person name="Kellner H."/>
            <person name="Castanera R."/>
            <person name="Alfaro M."/>
            <person name="Ramirez L."/>
            <person name="Pisabarro A.G."/>
            <person name="Kuo A."/>
            <person name="Tritt A."/>
            <person name="Lipzen A."/>
            <person name="He G."/>
            <person name="Yan M."/>
            <person name="Ng V."/>
            <person name="Cullen D."/>
            <person name="Martin F."/>
            <person name="Rosso M.-N."/>
            <person name="Henrissat B."/>
            <person name="Hibbett D."/>
            <person name="Martinez A.T."/>
            <person name="Grigoriev I.V."/>
        </authorList>
    </citation>
    <scope>NUCLEOTIDE SEQUENCE</scope>
    <source>
        <strain evidence="6">CBS 247.69</strain>
    </source>
</reference>
<keyword evidence="2 4" id="KW-0863">Zinc-finger</keyword>
<evidence type="ECO:0000256" key="3">
    <source>
        <dbReference type="ARBA" id="ARBA00022833"/>
    </source>
</evidence>
<dbReference type="SUPFAM" id="SSF144232">
    <property type="entry name" value="HIT/MYND zinc finger-like"/>
    <property type="match status" value="1"/>
</dbReference>
<keyword evidence="7" id="KW-1185">Reference proteome</keyword>
<gene>
    <name evidence="6" type="ORF">BDZ94DRAFT_1246823</name>
</gene>
<evidence type="ECO:0000313" key="7">
    <source>
        <dbReference type="Proteomes" id="UP000807353"/>
    </source>
</evidence>
<dbReference type="EMBL" id="MU150233">
    <property type="protein sequence ID" value="KAF9468454.1"/>
    <property type="molecule type" value="Genomic_DNA"/>
</dbReference>